<evidence type="ECO:0000256" key="5">
    <source>
        <dbReference type="SAM" id="SignalP"/>
    </source>
</evidence>
<accession>A0ABQ2NGH6</accession>
<evidence type="ECO:0000256" key="4">
    <source>
        <dbReference type="ARBA" id="ARBA00023284"/>
    </source>
</evidence>
<dbReference type="RefSeq" id="WP_188616316.1">
    <property type="nucleotide sequence ID" value="NZ_BMLV01000001.1"/>
</dbReference>
<keyword evidence="3" id="KW-1015">Disulfide bond</keyword>
<evidence type="ECO:0000313" key="7">
    <source>
        <dbReference type="EMBL" id="GGP01690.1"/>
    </source>
</evidence>
<comment type="subcellular location">
    <subcellularLocation>
        <location evidence="1">Cell envelope</location>
    </subcellularLocation>
</comment>
<keyword evidence="5" id="KW-0732">Signal</keyword>
<dbReference type="PANTHER" id="PTHR42852">
    <property type="entry name" value="THIOL:DISULFIDE INTERCHANGE PROTEIN DSBE"/>
    <property type="match status" value="1"/>
</dbReference>
<evidence type="ECO:0000256" key="3">
    <source>
        <dbReference type="ARBA" id="ARBA00023157"/>
    </source>
</evidence>
<feature type="signal peptide" evidence="5">
    <location>
        <begin position="1"/>
        <end position="18"/>
    </location>
</feature>
<dbReference type="InterPro" id="IPR036249">
    <property type="entry name" value="Thioredoxin-like_sf"/>
</dbReference>
<reference evidence="8" key="1">
    <citation type="journal article" date="2019" name="Int. J. Syst. Evol. Microbiol.">
        <title>The Global Catalogue of Microorganisms (GCM) 10K type strain sequencing project: providing services to taxonomists for standard genome sequencing and annotation.</title>
        <authorList>
            <consortium name="The Broad Institute Genomics Platform"/>
            <consortium name="The Broad Institute Genome Sequencing Center for Infectious Disease"/>
            <person name="Wu L."/>
            <person name="Ma J."/>
        </authorList>
    </citation>
    <scope>NUCLEOTIDE SEQUENCE [LARGE SCALE GENOMIC DNA]</scope>
    <source>
        <strain evidence="8">CGMCC 1.7656</strain>
    </source>
</reference>
<feature type="domain" description="Thioredoxin" evidence="6">
    <location>
        <begin position="297"/>
        <end position="435"/>
    </location>
</feature>
<evidence type="ECO:0000256" key="1">
    <source>
        <dbReference type="ARBA" id="ARBA00004196"/>
    </source>
</evidence>
<sequence>MKKFVFFLTILTSIFLFSQNSVTKIVPSTKSDGYIINIKTQNLAGKTIKLSIYSGSYKQAYRIDSVKVKTNSETISFKQKQKIIPVIYQMAISGKPAKSDILLSNGNVLNFALNTDNANELTTNDALNKSFLEYQKMPASEQKNTALKTLQAKFPQNEALKIFTLFELRKTLKKPNNIDGATFRKSLLNGVNLNDKAIQLMPNAYAFLNNFFSALPIDNENYKSGVDLLLNKQNCESPNFKFYVEWIFKNLELHQTQNINDTAQYVFNQYVNTKSCVELQNSFYNSTFKKLSSFTKLPVGAVLPEFEMKKINGETYRFSDFKNEKVNIVMFYDPLCEHCQTEVPKLTKEIEELEKETNQKIGKLAILNGSSTLWKDFVDKNNLKDWVNVTYKEGDTKTQENLDAFANPKFYILDKNGKIILKTYGYSFVRSQLLK</sequence>
<comment type="caution">
    <text evidence="7">The sequence shown here is derived from an EMBL/GenBank/DDBJ whole genome shotgun (WGS) entry which is preliminary data.</text>
</comment>
<evidence type="ECO:0000313" key="8">
    <source>
        <dbReference type="Proteomes" id="UP000620064"/>
    </source>
</evidence>
<dbReference type="EMBL" id="BMLV01000001">
    <property type="protein sequence ID" value="GGP01690.1"/>
    <property type="molecule type" value="Genomic_DNA"/>
</dbReference>
<dbReference type="Gene3D" id="3.40.30.10">
    <property type="entry name" value="Glutaredoxin"/>
    <property type="match status" value="1"/>
</dbReference>
<keyword evidence="4" id="KW-0676">Redox-active center</keyword>
<dbReference type="InterPro" id="IPR050553">
    <property type="entry name" value="Thioredoxin_ResA/DsbE_sf"/>
</dbReference>
<dbReference type="InterPro" id="IPR013766">
    <property type="entry name" value="Thioredoxin_domain"/>
</dbReference>
<name>A0ABQ2NGH6_9FLAO</name>
<dbReference type="PANTHER" id="PTHR42852:SF6">
    <property type="entry name" value="THIOL:DISULFIDE INTERCHANGE PROTEIN DSBE"/>
    <property type="match status" value="1"/>
</dbReference>
<evidence type="ECO:0000259" key="6">
    <source>
        <dbReference type="PROSITE" id="PS51352"/>
    </source>
</evidence>
<dbReference type="InterPro" id="IPR000866">
    <property type="entry name" value="AhpC/TSA"/>
</dbReference>
<dbReference type="Proteomes" id="UP000620064">
    <property type="component" value="Unassembled WGS sequence"/>
</dbReference>
<protein>
    <recommendedName>
        <fullName evidence="6">Thioredoxin domain-containing protein</fullName>
    </recommendedName>
</protein>
<gene>
    <name evidence="7" type="ORF">GCM10010992_03080</name>
</gene>
<evidence type="ECO:0000256" key="2">
    <source>
        <dbReference type="ARBA" id="ARBA00022748"/>
    </source>
</evidence>
<proteinExistence type="predicted"/>
<dbReference type="SUPFAM" id="SSF52833">
    <property type="entry name" value="Thioredoxin-like"/>
    <property type="match status" value="1"/>
</dbReference>
<keyword evidence="8" id="KW-1185">Reference proteome</keyword>
<dbReference type="Pfam" id="PF00578">
    <property type="entry name" value="AhpC-TSA"/>
    <property type="match status" value="1"/>
</dbReference>
<dbReference type="PROSITE" id="PS51352">
    <property type="entry name" value="THIOREDOXIN_2"/>
    <property type="match status" value="1"/>
</dbReference>
<keyword evidence="2" id="KW-0201">Cytochrome c-type biogenesis</keyword>
<organism evidence="7 8">
    <name type="scientific">Cloacibacterium rupense</name>
    <dbReference type="NCBI Taxonomy" id="517423"/>
    <lineage>
        <taxon>Bacteria</taxon>
        <taxon>Pseudomonadati</taxon>
        <taxon>Bacteroidota</taxon>
        <taxon>Flavobacteriia</taxon>
        <taxon>Flavobacteriales</taxon>
        <taxon>Weeksellaceae</taxon>
    </lineage>
</organism>
<feature type="chain" id="PRO_5047045294" description="Thioredoxin domain-containing protein" evidence="5">
    <location>
        <begin position="19"/>
        <end position="435"/>
    </location>
</feature>